<keyword evidence="3" id="KW-1185">Reference proteome</keyword>
<sequence>MPNNVTFTDPLLTQCEQIWNATRAQIKEDERIRKERPVVKIWDGEYHLQFLCQDEYKFEAEVIDNETGTALIDIPFESPTAQWINQEYERVQRDEGKNVHMTYEYCGIRNGYRLDNRVMERDEDGIAVLHTTWLHDYEELKWYQLWSNPFLLAAVQIPRVFILIGPARWVLLTALFLNILRDQLHLWSIPDDPLDVSEWFDLSMNDWPIVVEPLSFLDDMEAGTLWTWLSSRWKTWHDVAAPILEDCELSVRCRRWLEGDDDPWPGANLRSGALIVSIVDQSGNYIGTSHGGTLFDGLFYTIGDFAADFIETTYSLLGGMPSPDDYYQQGFRGTHKTKPWVIYREGDQTGIDTSEFIAKAEKGIQINTGGHSMPGVNEAISAAIQAIGDVVGNALQIGSIGGSVDALLKPIYEDTILAWMSVKLVGRSSTQGWARYFEYFQDGADKAYTLSSLLVLRAGIWATRGTFGVKLTVRDGAPYMVGEQGLGDFTIGDRIGATIAGDPTGRIFVDRVTKLKLAWDRDNAPEWEITIGDDKELEDPVVKAFKKIQAIMTSLHDLGVF</sequence>
<accession>A0A346FCK7</accession>
<dbReference type="InterPro" id="IPR029432">
    <property type="entry name" value="Gp28/Gp37-like_dom"/>
</dbReference>
<dbReference type="RefSeq" id="YP_009807605.1">
    <property type="nucleotide sequence ID" value="NC_048027.1"/>
</dbReference>
<dbReference type="Proteomes" id="UP000259952">
    <property type="component" value="Segment"/>
</dbReference>
<evidence type="ECO:0000313" key="3">
    <source>
        <dbReference type="Proteomes" id="UP000259952"/>
    </source>
</evidence>
<name>A0A346FCK7_9CAUD</name>
<gene>
    <name evidence="2" type="primary">53</name>
    <name evidence="2" type="ORF">SEA_FRYBERGER_53</name>
</gene>
<dbReference type="EMBL" id="MH479913">
    <property type="protein sequence ID" value="AXN53471.1"/>
    <property type="molecule type" value="Genomic_DNA"/>
</dbReference>
<organism evidence="2 3">
    <name type="scientific">Gordonia phage Fryberger</name>
    <dbReference type="NCBI Taxonomy" id="2250392"/>
    <lineage>
        <taxon>Viruses</taxon>
        <taxon>Duplodnaviria</taxon>
        <taxon>Heunggongvirae</taxon>
        <taxon>Uroviricota</taxon>
        <taxon>Caudoviricetes</taxon>
        <taxon>Ronaldovirus</taxon>
        <taxon>Ronaldovirus fryberger</taxon>
    </lineage>
</organism>
<reference evidence="2 3" key="1">
    <citation type="submission" date="2018-06" db="EMBL/GenBank/DDBJ databases">
        <authorList>
            <person name="Searcy Z.E."/>
            <person name="Delesalle V.A."/>
            <person name="Garlena R.A."/>
            <person name="Russell D.A."/>
            <person name="Pope W.H."/>
            <person name="Jacobs-Sera D."/>
            <person name="Hatfull G.F."/>
        </authorList>
    </citation>
    <scope>NUCLEOTIDE SEQUENCE [LARGE SCALE GENOMIC DNA]</scope>
</reference>
<evidence type="ECO:0000313" key="2">
    <source>
        <dbReference type="EMBL" id="AXN53471.1"/>
    </source>
</evidence>
<dbReference type="Pfam" id="PF14594">
    <property type="entry name" value="Sipho_Gp37"/>
    <property type="match status" value="1"/>
</dbReference>
<protein>
    <submittedName>
        <fullName evidence="2">Minor tail protein</fullName>
    </submittedName>
</protein>
<dbReference type="GeneID" id="54998486"/>
<evidence type="ECO:0000259" key="1">
    <source>
        <dbReference type="Pfam" id="PF14594"/>
    </source>
</evidence>
<proteinExistence type="predicted"/>
<dbReference type="KEGG" id="vg:54998486"/>
<feature type="domain" description="Gp28/Gp37-like" evidence="1">
    <location>
        <begin position="39"/>
        <end position="533"/>
    </location>
</feature>